<keyword evidence="3" id="KW-1185">Reference proteome</keyword>
<protein>
    <recommendedName>
        <fullName evidence="4">DUF4141 domain-containing protein</fullName>
    </recommendedName>
</protein>
<gene>
    <name evidence="2" type="ORF">SNE25_13140</name>
</gene>
<reference evidence="2 3" key="1">
    <citation type="submission" date="2023-11" db="EMBL/GenBank/DDBJ databases">
        <title>Analysis of the Genomes of Mucilaginibacter gossypii cycad 4 and M. sabulilitoris SNA2: microbes with the potential for plant growth promotion.</title>
        <authorList>
            <person name="Hirsch A.M."/>
            <person name="Humm E."/>
            <person name="Rubbi M."/>
            <person name="Del Vecchio G."/>
            <person name="Ha S.M."/>
            <person name="Pellegrini M."/>
            <person name="Gunsalus R.P."/>
        </authorList>
    </citation>
    <scope>NUCLEOTIDE SEQUENCE [LARGE SCALE GENOMIC DNA]</scope>
    <source>
        <strain evidence="2 3">SNA2</strain>
    </source>
</reference>
<organism evidence="2 3">
    <name type="scientific">Mucilaginibacter sabulilitoris</name>
    <dbReference type="NCBI Taxonomy" id="1173583"/>
    <lineage>
        <taxon>Bacteria</taxon>
        <taxon>Pseudomonadati</taxon>
        <taxon>Bacteroidota</taxon>
        <taxon>Sphingobacteriia</taxon>
        <taxon>Sphingobacteriales</taxon>
        <taxon>Sphingobacteriaceae</taxon>
        <taxon>Mucilaginibacter</taxon>
    </lineage>
</organism>
<keyword evidence="1" id="KW-0732">Signal</keyword>
<evidence type="ECO:0000313" key="3">
    <source>
        <dbReference type="Proteomes" id="UP001324380"/>
    </source>
</evidence>
<evidence type="ECO:0008006" key="4">
    <source>
        <dbReference type="Google" id="ProtNLM"/>
    </source>
</evidence>
<dbReference type="EMBL" id="CP139558">
    <property type="protein sequence ID" value="WPU96466.1"/>
    <property type="molecule type" value="Genomic_DNA"/>
</dbReference>
<feature type="chain" id="PRO_5046881683" description="DUF4141 domain-containing protein" evidence="1">
    <location>
        <begin position="21"/>
        <end position="222"/>
    </location>
</feature>
<name>A0ABZ0TTX4_9SPHI</name>
<dbReference type="RefSeq" id="WP_321565560.1">
    <property type="nucleotide sequence ID" value="NZ_CP139558.1"/>
</dbReference>
<feature type="signal peptide" evidence="1">
    <location>
        <begin position="1"/>
        <end position="20"/>
    </location>
</feature>
<evidence type="ECO:0000256" key="1">
    <source>
        <dbReference type="SAM" id="SignalP"/>
    </source>
</evidence>
<dbReference type="Proteomes" id="UP001324380">
    <property type="component" value="Chromosome"/>
</dbReference>
<proteinExistence type="predicted"/>
<evidence type="ECO:0000313" key="2">
    <source>
        <dbReference type="EMBL" id="WPU96466.1"/>
    </source>
</evidence>
<accession>A0ABZ0TTX4</accession>
<sequence length="222" mass="25040">MKKHFYILLLAFCFKLSAHAQQYVFDPKYFASVEANQAVRSSAEETHNQYLGKINNNIEDLNTNVGSVVLAQTIIYNGLSNVNSALKDGLEVKYMATITADMISYLNQALALGKSDPYLFLFATNIANEMKVRSVALVSEVSAYVLKSGDNILADYYGRDQLLKKVTTSLQILDGLAYGAWRAMYWAKQRGIISSVNPWQDFINKDKYFVQQIITNAKYLNQ</sequence>